<organism evidence="1 2">
    <name type="scientific">Providencia stuartii (strain MRSN 2154)</name>
    <dbReference type="NCBI Taxonomy" id="1157951"/>
    <lineage>
        <taxon>Bacteria</taxon>
        <taxon>Pseudomonadati</taxon>
        <taxon>Pseudomonadota</taxon>
        <taxon>Gammaproteobacteria</taxon>
        <taxon>Enterobacterales</taxon>
        <taxon>Morganellaceae</taxon>
        <taxon>Providencia</taxon>
    </lineage>
</organism>
<reference evidence="2" key="2">
    <citation type="submission" date="2012-04" db="EMBL/GenBank/DDBJ databases">
        <title>Complete genome sequence of Providencia stuartii clinical isolate MRSN 2154.</title>
        <authorList>
            <person name="Clifford R.J."/>
            <person name="Hang J."/>
            <person name="Riley M.C."/>
            <person name="Onmus-Leone F."/>
            <person name="Kuschner R.A."/>
            <person name="Lesho E.P."/>
            <person name="Waterman P.E."/>
        </authorList>
    </citation>
    <scope>NUCLEOTIDE SEQUENCE [LARGE SCALE GENOMIC DNA]</scope>
    <source>
        <strain evidence="2">MRSN 2154</strain>
    </source>
</reference>
<dbReference type="RefSeq" id="WP_004919998.1">
    <property type="nucleotide sequence ID" value="NC_017731.1"/>
</dbReference>
<sequence>MITKVVDSPRYGSLIQIYSAQYSPISDTPHCLQISGFYNDASWGTDCDPENKATLFKQDMKGHLQAMYYVDNPLSPNQPNEYLYLFNHSIYYDLFYGKIRTTQQLDENNWNKWLIELAPSNN</sequence>
<dbReference type="OrthoDB" id="6519901at2"/>
<dbReference type="EMBL" id="CP003488">
    <property type="protein sequence ID" value="AFH91949.1"/>
    <property type="molecule type" value="Genomic_DNA"/>
</dbReference>
<dbReference type="PATRIC" id="fig|1157951.4.peg.49"/>
<protein>
    <submittedName>
        <fullName evidence="1">Uncharacterized protein</fullName>
    </submittedName>
</protein>
<dbReference type="AlphaFoldDB" id="A0A140NEP1"/>
<evidence type="ECO:0000313" key="1">
    <source>
        <dbReference type="EMBL" id="AFH91949.1"/>
    </source>
</evidence>
<reference evidence="1 2" key="1">
    <citation type="journal article" date="2012" name="J. Bacteriol.">
        <title>Complete Genome Sequence of Providencia stuartii Clinical Isolate MRSN 2154.</title>
        <authorList>
            <person name="Clifford R.J."/>
            <person name="Hang J."/>
            <person name="Riley M.C."/>
            <person name="Onmus-Leone F."/>
            <person name="Kuschner R.A."/>
            <person name="Lesho E.P."/>
            <person name="Waterman P.E."/>
        </authorList>
    </citation>
    <scope>NUCLEOTIDE SEQUENCE [LARGE SCALE GENOMIC DNA]</scope>
    <source>
        <strain evidence="1 2">MRSN 2154</strain>
    </source>
</reference>
<proteinExistence type="predicted"/>
<accession>A0A140NEP1</accession>
<dbReference type="Proteomes" id="UP000005012">
    <property type="component" value="Chromosome"/>
</dbReference>
<name>A0A140NEP1_PROSM</name>
<evidence type="ECO:0000313" key="2">
    <source>
        <dbReference type="Proteomes" id="UP000005012"/>
    </source>
</evidence>
<gene>
    <name evidence="1" type="ordered locus">S70_00230</name>
</gene>
<dbReference type="HOGENOM" id="CLU_2024679_0_0_6"/>
<dbReference type="KEGG" id="psi:S70_00230"/>